<comment type="similarity">
    <text evidence="7">Belongs to the transglycosylase MltG family.</text>
</comment>
<keyword evidence="7" id="KW-0997">Cell inner membrane</keyword>
<comment type="function">
    <text evidence="7">Functions as a peptidoglycan terminase that cleaves nascent peptidoglycan strands endolytically to terminate their elongation.</text>
</comment>
<keyword evidence="2 7" id="KW-0812">Transmembrane</keyword>
<dbReference type="PANTHER" id="PTHR30518:SF2">
    <property type="entry name" value="ENDOLYTIC MUREIN TRANSGLYCOSYLASE"/>
    <property type="match status" value="1"/>
</dbReference>
<evidence type="ECO:0000313" key="9">
    <source>
        <dbReference type="Proteomes" id="UP000318554"/>
    </source>
</evidence>
<feature type="site" description="Important for catalytic activity" evidence="7">
    <location>
        <position position="229"/>
    </location>
</feature>
<evidence type="ECO:0000256" key="3">
    <source>
        <dbReference type="ARBA" id="ARBA00022989"/>
    </source>
</evidence>
<proteinExistence type="inferred from homology"/>
<dbReference type="GO" id="GO:0005886">
    <property type="term" value="C:plasma membrane"/>
    <property type="evidence" value="ECO:0007669"/>
    <property type="project" value="UniProtKB-UniRule"/>
</dbReference>
<accession>A0A554W9L1</accession>
<dbReference type="EMBL" id="VJNA01000044">
    <property type="protein sequence ID" value="TSE20269.1"/>
    <property type="molecule type" value="Genomic_DNA"/>
</dbReference>
<dbReference type="Gene3D" id="3.30.160.60">
    <property type="entry name" value="Classic Zinc Finger"/>
    <property type="match status" value="1"/>
</dbReference>
<dbReference type="HAMAP" id="MF_02065">
    <property type="entry name" value="MltG"/>
    <property type="match status" value="1"/>
</dbReference>
<evidence type="ECO:0000256" key="5">
    <source>
        <dbReference type="ARBA" id="ARBA00023239"/>
    </source>
</evidence>
<comment type="caution">
    <text evidence="8">The sequence shown here is derived from an EMBL/GenBank/DDBJ whole genome shotgun (WGS) entry which is preliminary data.</text>
</comment>
<keyword evidence="4 7" id="KW-0472">Membrane</keyword>
<reference evidence="8 9" key="1">
    <citation type="submission" date="2019-07" db="EMBL/GenBank/DDBJ databases">
        <title>Tepidimonas aquatica CLN-1 draft genome.</title>
        <authorList>
            <person name="Da Costa M.S."/>
            <person name="Froufe H.J.C."/>
            <person name="Egas C."/>
            <person name="Albuquerque L."/>
        </authorList>
    </citation>
    <scope>NUCLEOTIDE SEQUENCE [LARGE SCALE GENOMIC DNA]</scope>
    <source>
        <strain evidence="8 9">CLN-1</strain>
    </source>
</reference>
<keyword evidence="6 7" id="KW-0961">Cell wall biogenesis/degradation</keyword>
<name>A0A554W9L1_9BURK</name>
<keyword evidence="9" id="KW-1185">Reference proteome</keyword>
<dbReference type="CDD" id="cd08010">
    <property type="entry name" value="MltG_like"/>
    <property type="match status" value="1"/>
</dbReference>
<dbReference type="GO" id="GO:0009252">
    <property type="term" value="P:peptidoglycan biosynthetic process"/>
    <property type="evidence" value="ECO:0007669"/>
    <property type="project" value="UniProtKB-UniRule"/>
</dbReference>
<keyword evidence="5 7" id="KW-0456">Lyase</keyword>
<dbReference type="OrthoDB" id="9814591at2"/>
<dbReference type="NCBIfam" id="TIGR00247">
    <property type="entry name" value="endolytic transglycosylase MltG"/>
    <property type="match status" value="1"/>
</dbReference>
<evidence type="ECO:0000256" key="6">
    <source>
        <dbReference type="ARBA" id="ARBA00023316"/>
    </source>
</evidence>
<evidence type="ECO:0000313" key="8">
    <source>
        <dbReference type="EMBL" id="TSE20269.1"/>
    </source>
</evidence>
<evidence type="ECO:0000256" key="2">
    <source>
        <dbReference type="ARBA" id="ARBA00022692"/>
    </source>
</evidence>
<dbReference type="PANTHER" id="PTHR30518">
    <property type="entry name" value="ENDOLYTIC MUREIN TRANSGLYCOSYLASE"/>
    <property type="match status" value="1"/>
</dbReference>
<evidence type="ECO:0000256" key="7">
    <source>
        <dbReference type="HAMAP-Rule" id="MF_02065"/>
    </source>
</evidence>
<dbReference type="Proteomes" id="UP000318554">
    <property type="component" value="Unassembled WGS sequence"/>
</dbReference>
<sequence length="345" mass="37565">MPSSQPQRPQASRRSRWVIVLAALVLALATATALWPHRPLPLKLAPGTTLVDIDIAPGMSASAIARALHDAGVDVPVAVLQLWLRLSGRARELKAGAYEIAPGTTAAQLLDKLARGEQALRRVTLVEGWTVRDVVRAIRRADDVVDDLPPGDDPVALARALGLPSGHAEGWFFPDTYIYPKRSRASAVLRQAHAAMQERLAAAWAQRAPDLPLRSPDEALILASLVEKETGHDADRALIAGVFVNRLRIGMRLQTDPSVIYGLGESFDGNLRRRDLTTDTPYNTYTRAGLPPTPIAMPGWASLLAAVQPARTSALYFVARGDGTSAFSRTLDEHNRAVRRYQLQR</sequence>
<gene>
    <name evidence="7 8" type="primary">mltG</name>
    <name evidence="8" type="ORF">Taqua_02418</name>
</gene>
<dbReference type="Gene3D" id="3.30.1490.480">
    <property type="entry name" value="Endolytic murein transglycosylase"/>
    <property type="match status" value="1"/>
</dbReference>
<evidence type="ECO:0000256" key="1">
    <source>
        <dbReference type="ARBA" id="ARBA00022475"/>
    </source>
</evidence>
<organism evidence="8 9">
    <name type="scientific">Tepidimonas aquatica</name>
    <dbReference type="NCBI Taxonomy" id="247482"/>
    <lineage>
        <taxon>Bacteria</taxon>
        <taxon>Pseudomonadati</taxon>
        <taxon>Pseudomonadota</taxon>
        <taxon>Betaproteobacteria</taxon>
        <taxon>Burkholderiales</taxon>
        <taxon>Tepidimonas</taxon>
    </lineage>
</organism>
<keyword evidence="1 7" id="KW-1003">Cell membrane</keyword>
<evidence type="ECO:0000256" key="4">
    <source>
        <dbReference type="ARBA" id="ARBA00023136"/>
    </source>
</evidence>
<dbReference type="GO" id="GO:0071555">
    <property type="term" value="P:cell wall organization"/>
    <property type="evidence" value="ECO:0007669"/>
    <property type="project" value="UniProtKB-KW"/>
</dbReference>
<dbReference type="AlphaFoldDB" id="A0A554W9L1"/>
<protein>
    <recommendedName>
        <fullName evidence="7">Endolytic murein transglycosylase</fullName>
        <ecNumber evidence="7">4.2.2.29</ecNumber>
    </recommendedName>
    <alternativeName>
        <fullName evidence="7">Peptidoglycan lytic transglycosylase</fullName>
    </alternativeName>
    <alternativeName>
        <fullName evidence="7">Peptidoglycan polymerization terminase</fullName>
    </alternativeName>
</protein>
<dbReference type="Pfam" id="PF02618">
    <property type="entry name" value="YceG"/>
    <property type="match status" value="1"/>
</dbReference>
<comment type="catalytic activity">
    <reaction evidence="7">
        <text>a peptidoglycan chain = a peptidoglycan chain with N-acetyl-1,6-anhydromuramyl-[peptide] at the reducing end + a peptidoglycan chain with N-acetylglucosamine at the non-reducing end.</text>
        <dbReference type="EC" id="4.2.2.29"/>
    </reaction>
</comment>
<dbReference type="RefSeq" id="WP_144326886.1">
    <property type="nucleotide sequence ID" value="NZ_VJNA01000044.1"/>
</dbReference>
<dbReference type="GO" id="GO:0008932">
    <property type="term" value="F:lytic endotransglycosylase activity"/>
    <property type="evidence" value="ECO:0007669"/>
    <property type="project" value="UniProtKB-UniRule"/>
</dbReference>
<dbReference type="EC" id="4.2.2.29" evidence="7"/>
<dbReference type="GO" id="GO:0046872">
    <property type="term" value="F:metal ion binding"/>
    <property type="evidence" value="ECO:0007669"/>
    <property type="project" value="InterPro"/>
</dbReference>
<keyword evidence="3 7" id="KW-1133">Transmembrane helix</keyword>
<dbReference type="InterPro" id="IPR003770">
    <property type="entry name" value="MLTG-like"/>
</dbReference>